<evidence type="ECO:0000313" key="2">
    <source>
        <dbReference type="Proteomes" id="UP000198597"/>
    </source>
</evidence>
<dbReference type="AlphaFoldDB" id="A0A1H0VFX4"/>
<name>A0A1H0VFX4_9CLOT</name>
<protein>
    <submittedName>
        <fullName evidence="1">Uncharacterized protein</fullName>
    </submittedName>
</protein>
<accession>A0A1H0VFX4</accession>
<dbReference type="EMBL" id="FNJM01000016">
    <property type="protein sequence ID" value="SDP77387.1"/>
    <property type="molecule type" value="Genomic_DNA"/>
</dbReference>
<gene>
    <name evidence="1" type="ORF">SAMN04488529_11653</name>
</gene>
<dbReference type="OrthoDB" id="1494389at2"/>
<keyword evidence="2" id="KW-1185">Reference proteome</keyword>
<dbReference type="RefSeq" id="WP_089972630.1">
    <property type="nucleotide sequence ID" value="NZ_FNJM01000016.1"/>
</dbReference>
<dbReference type="STRING" id="94869.SAMN04488529_11653"/>
<proteinExistence type="predicted"/>
<evidence type="ECO:0000313" key="1">
    <source>
        <dbReference type="EMBL" id="SDP77387.1"/>
    </source>
</evidence>
<reference evidence="1 2" key="1">
    <citation type="submission" date="2016-10" db="EMBL/GenBank/DDBJ databases">
        <authorList>
            <person name="de Groot N.N."/>
        </authorList>
    </citation>
    <scope>NUCLEOTIDE SEQUENCE [LARGE SCALE GENOMIC DNA]</scope>
    <source>
        <strain evidence="1 2">DSM 12272</strain>
    </source>
</reference>
<organism evidence="1 2">
    <name type="scientific">Clostridium gasigenes</name>
    <dbReference type="NCBI Taxonomy" id="94869"/>
    <lineage>
        <taxon>Bacteria</taxon>
        <taxon>Bacillati</taxon>
        <taxon>Bacillota</taxon>
        <taxon>Clostridia</taxon>
        <taxon>Eubacteriales</taxon>
        <taxon>Clostridiaceae</taxon>
        <taxon>Clostridium</taxon>
    </lineage>
</organism>
<dbReference type="Proteomes" id="UP000198597">
    <property type="component" value="Unassembled WGS sequence"/>
</dbReference>
<sequence>MSNIKFIDAVIMGDVLIDEIDDYIDMWHDGDSKLEIYEFLGMTQNEYRLWVDDESILKEIIKCHMNGKDIEEVILNPYYTKQRMVARAKSAEEAKAAYEIIRKYENE</sequence>